<dbReference type="AlphaFoldDB" id="A0A1C5IB45"/>
<sequence>MNSDDEVLHSLDCYETALRRVSADFGSRGAAVEPVSVRLGALAGVLVDYRVAGGGDPYTVGTLPMVTTVEEAVVALADLLQEEALECGDTAWPGCRPGHPHPPTPCLSGGTAVWSCPRDATALAGIG</sequence>
<reference evidence="2" key="1">
    <citation type="submission" date="2016-06" db="EMBL/GenBank/DDBJ databases">
        <authorList>
            <person name="Varghese N."/>
        </authorList>
    </citation>
    <scope>NUCLEOTIDE SEQUENCE [LARGE SCALE GENOMIC DNA]</scope>
    <source>
        <strain evidence="2">DSM 43171</strain>
    </source>
</reference>
<name>A0A1C5IB45_9ACTN</name>
<dbReference type="Proteomes" id="UP000199408">
    <property type="component" value="Unassembled WGS sequence"/>
</dbReference>
<evidence type="ECO:0000313" key="1">
    <source>
        <dbReference type="EMBL" id="SCG55333.1"/>
    </source>
</evidence>
<gene>
    <name evidence="1" type="ORF">GA0070560_109138</name>
</gene>
<dbReference type="RefSeq" id="WP_091296893.1">
    <property type="nucleotide sequence ID" value="NZ_FMDN01000009.1"/>
</dbReference>
<protein>
    <submittedName>
        <fullName evidence="1">Uncharacterized protein</fullName>
    </submittedName>
</protein>
<dbReference type="OrthoDB" id="5197182at2"/>
<keyword evidence="2" id="KW-1185">Reference proteome</keyword>
<proteinExistence type="predicted"/>
<dbReference type="EMBL" id="FMDN01000009">
    <property type="protein sequence ID" value="SCG55333.1"/>
    <property type="molecule type" value="Genomic_DNA"/>
</dbReference>
<accession>A0A1C5IB45</accession>
<evidence type="ECO:0000313" key="2">
    <source>
        <dbReference type="Proteomes" id="UP000199408"/>
    </source>
</evidence>
<organism evidence="1 2">
    <name type="scientific">Micromonospora halophytica</name>
    <dbReference type="NCBI Taxonomy" id="47864"/>
    <lineage>
        <taxon>Bacteria</taxon>
        <taxon>Bacillati</taxon>
        <taxon>Actinomycetota</taxon>
        <taxon>Actinomycetes</taxon>
        <taxon>Micromonosporales</taxon>
        <taxon>Micromonosporaceae</taxon>
        <taxon>Micromonospora</taxon>
    </lineage>
</organism>